<dbReference type="Proteomes" id="UP000214880">
    <property type="component" value="Unassembled WGS sequence"/>
</dbReference>
<dbReference type="OrthoDB" id="9787837at2"/>
<feature type="transmembrane region" description="Helical" evidence="7">
    <location>
        <begin position="180"/>
        <end position="202"/>
    </location>
</feature>
<keyword evidence="2 7" id="KW-0813">Transport</keyword>
<evidence type="ECO:0000256" key="3">
    <source>
        <dbReference type="ARBA" id="ARBA00022475"/>
    </source>
</evidence>
<feature type="domain" description="ABC transmembrane type-1" evidence="8">
    <location>
        <begin position="70"/>
        <end position="260"/>
    </location>
</feature>
<keyword evidence="5 7" id="KW-1133">Transmembrane helix</keyword>
<reference evidence="9 10" key="1">
    <citation type="submission" date="2016-10" db="EMBL/GenBank/DDBJ databases">
        <authorList>
            <person name="de Groot N.N."/>
        </authorList>
    </citation>
    <scope>NUCLEOTIDE SEQUENCE [LARGE SCALE GENOMIC DNA]</scope>
    <source>
        <strain evidence="9 10">DSM 1736</strain>
    </source>
</reference>
<dbReference type="RefSeq" id="WP_092071556.1">
    <property type="nucleotide sequence ID" value="NZ_FNHB01000003.1"/>
</dbReference>
<dbReference type="SUPFAM" id="SSF161098">
    <property type="entry name" value="MetI-like"/>
    <property type="match status" value="1"/>
</dbReference>
<organism evidence="9 10">
    <name type="scientific">Dendrosporobacter quercicolus</name>
    <dbReference type="NCBI Taxonomy" id="146817"/>
    <lineage>
        <taxon>Bacteria</taxon>
        <taxon>Bacillati</taxon>
        <taxon>Bacillota</taxon>
        <taxon>Negativicutes</taxon>
        <taxon>Selenomonadales</taxon>
        <taxon>Sporomusaceae</taxon>
        <taxon>Dendrosporobacter</taxon>
    </lineage>
</organism>
<dbReference type="EMBL" id="FNHB01000003">
    <property type="protein sequence ID" value="SDM27656.1"/>
    <property type="molecule type" value="Genomic_DNA"/>
</dbReference>
<evidence type="ECO:0000256" key="6">
    <source>
        <dbReference type="ARBA" id="ARBA00023136"/>
    </source>
</evidence>
<dbReference type="InterPro" id="IPR000515">
    <property type="entry name" value="MetI-like"/>
</dbReference>
<keyword evidence="3" id="KW-1003">Cell membrane</keyword>
<feature type="transmembrane region" description="Helical" evidence="7">
    <location>
        <begin position="109"/>
        <end position="129"/>
    </location>
</feature>
<keyword evidence="10" id="KW-1185">Reference proteome</keyword>
<evidence type="ECO:0000313" key="10">
    <source>
        <dbReference type="Proteomes" id="UP000214880"/>
    </source>
</evidence>
<dbReference type="GO" id="GO:0005886">
    <property type="term" value="C:plasma membrane"/>
    <property type="evidence" value="ECO:0007669"/>
    <property type="project" value="UniProtKB-SubCell"/>
</dbReference>
<feature type="transmembrane region" description="Helical" evidence="7">
    <location>
        <begin position="239"/>
        <end position="260"/>
    </location>
</feature>
<dbReference type="PANTHER" id="PTHR43744">
    <property type="entry name" value="ABC TRANSPORTER PERMEASE PROTEIN MG189-RELATED-RELATED"/>
    <property type="match status" value="1"/>
</dbReference>
<dbReference type="CDD" id="cd06261">
    <property type="entry name" value="TM_PBP2"/>
    <property type="match status" value="1"/>
</dbReference>
<evidence type="ECO:0000256" key="7">
    <source>
        <dbReference type="RuleBase" id="RU363032"/>
    </source>
</evidence>
<keyword evidence="6 7" id="KW-0472">Membrane</keyword>
<gene>
    <name evidence="9" type="ORF">SAMN04488502_103131</name>
</gene>
<feature type="transmembrane region" description="Helical" evidence="7">
    <location>
        <begin position="69"/>
        <end position="97"/>
    </location>
</feature>
<dbReference type="AlphaFoldDB" id="A0A1G9RWQ8"/>
<protein>
    <submittedName>
        <fullName evidence="9">Carbohydrate ABC transporter membrane protein 2, CUT1 family</fullName>
    </submittedName>
</protein>
<name>A0A1G9RWQ8_9FIRM</name>
<evidence type="ECO:0000256" key="4">
    <source>
        <dbReference type="ARBA" id="ARBA00022692"/>
    </source>
</evidence>
<comment type="similarity">
    <text evidence="7">Belongs to the binding-protein-dependent transport system permease family.</text>
</comment>
<proteinExistence type="inferred from homology"/>
<dbReference type="PROSITE" id="PS50928">
    <property type="entry name" value="ABC_TM1"/>
    <property type="match status" value="1"/>
</dbReference>
<sequence length="275" mass="30958">MKTNSNPQWRWHMMLWAAILLQLWPLIFMFSASFKPMDQIFQASLNPLPYPPTLENYSYVLASFPLVQFTLNTFLIAAGVTLGKLVTSILAAFAFVYYEFPHKEKIFHAILLTFFIPITVVSIPNYLLIAKLGLLNTPWGVILPQLGDGMGVFLMRQAMRNIPKALFEAGRLDQAGGRILLTRLVLPLIRPSIAAIGIFFFINSWNEYFWPLLVLQDKGAYTLPLALQMFISAEGGSQWGVAMAVSVLTSLPPLLLYMVFQRFIIGTFMQSGVKG</sequence>
<accession>A0A1G9RWQ8</accession>
<dbReference type="STRING" id="146817.SAMN04488502_103131"/>
<dbReference type="Gene3D" id="1.10.3720.10">
    <property type="entry name" value="MetI-like"/>
    <property type="match status" value="1"/>
</dbReference>
<dbReference type="Pfam" id="PF00528">
    <property type="entry name" value="BPD_transp_1"/>
    <property type="match status" value="1"/>
</dbReference>
<dbReference type="InterPro" id="IPR035906">
    <property type="entry name" value="MetI-like_sf"/>
</dbReference>
<comment type="subcellular location">
    <subcellularLocation>
        <location evidence="1 7">Cell membrane</location>
        <topology evidence="1 7">Multi-pass membrane protein</topology>
    </subcellularLocation>
</comment>
<evidence type="ECO:0000256" key="1">
    <source>
        <dbReference type="ARBA" id="ARBA00004651"/>
    </source>
</evidence>
<keyword evidence="4 7" id="KW-0812">Transmembrane</keyword>
<dbReference type="PANTHER" id="PTHR43744:SF8">
    <property type="entry name" value="SN-GLYCEROL-3-PHOSPHATE TRANSPORT SYSTEM PERMEASE PROTEIN UGPE"/>
    <property type="match status" value="1"/>
</dbReference>
<dbReference type="GO" id="GO:0055085">
    <property type="term" value="P:transmembrane transport"/>
    <property type="evidence" value="ECO:0007669"/>
    <property type="project" value="InterPro"/>
</dbReference>
<evidence type="ECO:0000256" key="5">
    <source>
        <dbReference type="ARBA" id="ARBA00022989"/>
    </source>
</evidence>
<evidence type="ECO:0000256" key="2">
    <source>
        <dbReference type="ARBA" id="ARBA00022448"/>
    </source>
</evidence>
<evidence type="ECO:0000259" key="8">
    <source>
        <dbReference type="PROSITE" id="PS50928"/>
    </source>
</evidence>
<evidence type="ECO:0000313" key="9">
    <source>
        <dbReference type="EMBL" id="SDM27656.1"/>
    </source>
</evidence>